<dbReference type="Pfam" id="PF00995">
    <property type="entry name" value="Sec1"/>
    <property type="match status" value="1"/>
</dbReference>
<dbReference type="PANTHER" id="PTHR11679">
    <property type="entry name" value="VESICLE PROTEIN SORTING-ASSOCIATED"/>
    <property type="match status" value="1"/>
</dbReference>
<dbReference type="InterPro" id="IPR027482">
    <property type="entry name" value="Sec1-like_dom2"/>
</dbReference>
<reference evidence="2 3" key="1">
    <citation type="submission" date="2018-09" db="EMBL/GenBank/DDBJ databases">
        <title>whole genome sequence of T. equiperdum IVM-t1 strain.</title>
        <authorList>
            <person name="Suganuma K."/>
        </authorList>
    </citation>
    <scope>NUCLEOTIDE SEQUENCE [LARGE SCALE GENOMIC DNA]</scope>
    <source>
        <strain evidence="2 3">IVM-t1</strain>
    </source>
</reference>
<organism evidence="2 3">
    <name type="scientific">Trypanosoma brucei equiperdum</name>
    <dbReference type="NCBI Taxonomy" id="630700"/>
    <lineage>
        <taxon>Eukaryota</taxon>
        <taxon>Discoba</taxon>
        <taxon>Euglenozoa</taxon>
        <taxon>Kinetoplastea</taxon>
        <taxon>Metakinetoplastina</taxon>
        <taxon>Trypanosomatida</taxon>
        <taxon>Trypanosomatidae</taxon>
        <taxon>Trypanosoma</taxon>
    </lineage>
</organism>
<evidence type="ECO:0000256" key="1">
    <source>
        <dbReference type="ARBA" id="ARBA00009884"/>
    </source>
</evidence>
<evidence type="ECO:0000313" key="2">
    <source>
        <dbReference type="EMBL" id="RHW73788.1"/>
    </source>
</evidence>
<dbReference type="InterPro" id="IPR043155">
    <property type="entry name" value="VPS33_dom3b"/>
</dbReference>
<dbReference type="AlphaFoldDB" id="A0A3L6LBZ0"/>
<accession>A0A3L6LBZ0</accession>
<proteinExistence type="inferred from homology"/>
<comment type="similarity">
    <text evidence="1">Belongs to the STXBP/unc-18/SEC1 family.</text>
</comment>
<protein>
    <submittedName>
        <fullName evidence="2">Vacuolar sorting protein 33</fullName>
    </submittedName>
</protein>
<dbReference type="GO" id="GO:0016192">
    <property type="term" value="P:vesicle-mediated transport"/>
    <property type="evidence" value="ECO:0007669"/>
    <property type="project" value="InterPro"/>
</dbReference>
<dbReference type="InterPro" id="IPR043154">
    <property type="entry name" value="Sec-1-like_dom1"/>
</dbReference>
<dbReference type="SUPFAM" id="SSF56815">
    <property type="entry name" value="Sec1/munc18-like (SM) proteins"/>
    <property type="match status" value="1"/>
</dbReference>
<dbReference type="Gene3D" id="3.40.50.2060">
    <property type="match status" value="1"/>
</dbReference>
<name>A0A3L6LBZ0_9TRYP</name>
<dbReference type="Gene3D" id="3.40.50.1910">
    <property type="match status" value="2"/>
</dbReference>
<dbReference type="Gene3D" id="1.25.40.850">
    <property type="match status" value="1"/>
</dbReference>
<dbReference type="InterPro" id="IPR036045">
    <property type="entry name" value="Sec1-like_sf"/>
</dbReference>
<dbReference type="EMBL" id="QSBY01000003">
    <property type="protein sequence ID" value="RHW73788.1"/>
    <property type="molecule type" value="Genomic_DNA"/>
</dbReference>
<sequence length="597" mass="66878">MNPLCEIIKLSSLRDAMVEELTKIIKGPKSTESDTKVIYASPNIHSTLGTIFPTEETLHSGLGVLGIFPLGVEADIVEADRGVFLVNADIESLRKLEGTLLKFAETNPNAPLHTLFVPKKTVMIEEIMENSFQSLLSNPKLQIEEFDWDAFPLDDDVVSLELPLSFRQLVGDGDPTVLFLCARMVLKLQTSFFGSIPIVRGRGAHAAKVVHMLKRMRSEIGSDSFVAVAPKIESLLILDRSVDLLTPSLTQMTYEGIIDEFFSISSGGVTLSFDVGEGSNLCTGQRIHLSNDDKVFKEIRDKNYTHVGSVLHNKSVWIKQCYDKRKELQQLKELKDFMKGLPEMQEMHRLIGVHTAIATEIGKRTQTIDFRRRIVIEHYILQQTNEREVFEYIEELANDSAPMEDVLRLLSLYSVINGGLKDKFYDHFKRVLLLSYGIPFAMATLMCLERCGLITKYDAKHSNYSSLQKQFKLWTSELQNQQPNDLALPYGGYVPLSVRLLEKVITHPESWSTPGSMGESSPDEKVEIRYNEETPEGPPVTMFLLIGGITRAEISAIRLLQSKLADAGNPRRIVVATTSIVNGATVITSALPYPLEE</sequence>
<evidence type="ECO:0000313" key="3">
    <source>
        <dbReference type="Proteomes" id="UP000266743"/>
    </source>
</evidence>
<dbReference type="InterPro" id="IPR001619">
    <property type="entry name" value="Sec1-like"/>
</dbReference>
<gene>
    <name evidence="2" type="ORF">DPX39_030021800</name>
</gene>
<comment type="caution">
    <text evidence="2">The sequence shown here is derived from an EMBL/GenBank/DDBJ whole genome shotgun (WGS) entry which is preliminary data.</text>
</comment>
<dbReference type="Proteomes" id="UP000266743">
    <property type="component" value="Chromosome 3"/>
</dbReference>